<proteinExistence type="predicted"/>
<protein>
    <submittedName>
        <fullName evidence="1">Uncharacterized protein</fullName>
    </submittedName>
</protein>
<dbReference type="AlphaFoldDB" id="A0A0F8Z0U6"/>
<dbReference type="EMBL" id="LAZR01063184">
    <property type="protein sequence ID" value="KKK60004.1"/>
    <property type="molecule type" value="Genomic_DNA"/>
</dbReference>
<sequence length="70" mass="8288">MFLYKTPTNNFQRGWNIAALDPQLRVIPTTIIYRTQQFCISDLPIWDRYDLIAGMTAAMHKHTLPTYWLD</sequence>
<reference evidence="1" key="1">
    <citation type="journal article" date="2015" name="Nature">
        <title>Complex archaea that bridge the gap between prokaryotes and eukaryotes.</title>
        <authorList>
            <person name="Spang A."/>
            <person name="Saw J.H."/>
            <person name="Jorgensen S.L."/>
            <person name="Zaremba-Niedzwiedzka K."/>
            <person name="Martijn J."/>
            <person name="Lind A.E."/>
            <person name="van Eijk R."/>
            <person name="Schleper C."/>
            <person name="Guy L."/>
            <person name="Ettema T.J."/>
        </authorList>
    </citation>
    <scope>NUCLEOTIDE SEQUENCE</scope>
</reference>
<organism evidence="1">
    <name type="scientific">marine sediment metagenome</name>
    <dbReference type="NCBI Taxonomy" id="412755"/>
    <lineage>
        <taxon>unclassified sequences</taxon>
        <taxon>metagenomes</taxon>
        <taxon>ecological metagenomes</taxon>
    </lineage>
</organism>
<name>A0A0F8Z0U6_9ZZZZ</name>
<gene>
    <name evidence="1" type="ORF">LCGC14_3028690</name>
</gene>
<evidence type="ECO:0000313" key="1">
    <source>
        <dbReference type="EMBL" id="KKK60004.1"/>
    </source>
</evidence>
<accession>A0A0F8Z0U6</accession>
<comment type="caution">
    <text evidence="1">The sequence shown here is derived from an EMBL/GenBank/DDBJ whole genome shotgun (WGS) entry which is preliminary data.</text>
</comment>